<accession>A0AA39N999</accession>
<evidence type="ECO:0000313" key="2">
    <source>
        <dbReference type="EMBL" id="KAK0461416.1"/>
    </source>
</evidence>
<dbReference type="GO" id="GO:0005739">
    <property type="term" value="C:mitochondrion"/>
    <property type="evidence" value="ECO:0007669"/>
    <property type="project" value="InterPro"/>
</dbReference>
<dbReference type="Proteomes" id="UP001175211">
    <property type="component" value="Unassembled WGS sequence"/>
</dbReference>
<dbReference type="EMBL" id="JAUEPS010000011">
    <property type="protein sequence ID" value="KAK0461416.1"/>
    <property type="molecule type" value="Genomic_DNA"/>
</dbReference>
<protein>
    <submittedName>
        <fullName evidence="2">Uncharacterized protein</fullName>
    </submittedName>
</protein>
<feature type="compositionally biased region" description="Basic and acidic residues" evidence="1">
    <location>
        <begin position="26"/>
        <end position="37"/>
    </location>
</feature>
<dbReference type="PANTHER" id="PTHR42100">
    <property type="entry name" value="OXIDOREDUCTASE 178 KDA SUBUNIT, PUTATIVE (AFU_ORTHOLOGUE AFUA_8G04320)-RELATED"/>
    <property type="match status" value="1"/>
</dbReference>
<evidence type="ECO:0000313" key="3">
    <source>
        <dbReference type="Proteomes" id="UP001175211"/>
    </source>
</evidence>
<dbReference type="InterPro" id="IPR034444">
    <property type="entry name" value="Nuo17.8"/>
</dbReference>
<organism evidence="2 3">
    <name type="scientific">Armillaria tabescens</name>
    <name type="common">Ringless honey mushroom</name>
    <name type="synonym">Agaricus tabescens</name>
    <dbReference type="NCBI Taxonomy" id="1929756"/>
    <lineage>
        <taxon>Eukaryota</taxon>
        <taxon>Fungi</taxon>
        <taxon>Dikarya</taxon>
        <taxon>Basidiomycota</taxon>
        <taxon>Agaricomycotina</taxon>
        <taxon>Agaricomycetes</taxon>
        <taxon>Agaricomycetidae</taxon>
        <taxon>Agaricales</taxon>
        <taxon>Marasmiineae</taxon>
        <taxon>Physalacriaceae</taxon>
        <taxon>Desarmillaria</taxon>
    </lineage>
</organism>
<dbReference type="PANTHER" id="PTHR42100:SF1">
    <property type="entry name" value="OXIDOREDUCTASE 178 KDA SUBUNIT, PUTATIVE (AFU_ORTHOLOGUE AFUA_8G04320)-RELATED"/>
    <property type="match status" value="1"/>
</dbReference>
<dbReference type="AlphaFoldDB" id="A0AA39N999"/>
<dbReference type="GeneID" id="85356245"/>
<dbReference type="RefSeq" id="XP_060333313.1">
    <property type="nucleotide sequence ID" value="XM_060472697.1"/>
</dbReference>
<name>A0AA39N999_ARMTA</name>
<keyword evidence="3" id="KW-1185">Reference proteome</keyword>
<comment type="caution">
    <text evidence="2">The sequence shown here is derived from an EMBL/GenBank/DDBJ whole genome shotgun (WGS) entry which is preliminary data.</text>
</comment>
<sequence length="154" mass="17131">MSFAAAARLSRAAPRRAALSQTRAYSDSHSHEHHEEDTTVYPKEGFGAGWRNAALAAVAVAVAYKFAPSPGEDALLTRWMAERQAPVRQDFERNLNHTFLTQEQSNERLFFAEAKRPIILPVSIPSMEMLDNGSPFNVPVGLTRDLSDVKVKHN</sequence>
<evidence type="ECO:0000256" key="1">
    <source>
        <dbReference type="SAM" id="MobiDB-lite"/>
    </source>
</evidence>
<feature type="region of interest" description="Disordered" evidence="1">
    <location>
        <begin position="1"/>
        <end position="39"/>
    </location>
</feature>
<feature type="compositionally biased region" description="Low complexity" evidence="1">
    <location>
        <begin position="1"/>
        <end position="20"/>
    </location>
</feature>
<proteinExistence type="predicted"/>
<gene>
    <name evidence="2" type="ORF">EV420DRAFT_1531904</name>
</gene>
<reference evidence="2" key="1">
    <citation type="submission" date="2023-06" db="EMBL/GenBank/DDBJ databases">
        <authorList>
            <consortium name="Lawrence Berkeley National Laboratory"/>
            <person name="Ahrendt S."/>
            <person name="Sahu N."/>
            <person name="Indic B."/>
            <person name="Wong-Bajracharya J."/>
            <person name="Merenyi Z."/>
            <person name="Ke H.-M."/>
            <person name="Monk M."/>
            <person name="Kocsube S."/>
            <person name="Drula E."/>
            <person name="Lipzen A."/>
            <person name="Balint B."/>
            <person name="Henrissat B."/>
            <person name="Andreopoulos B."/>
            <person name="Martin F.M."/>
            <person name="Harder C.B."/>
            <person name="Rigling D."/>
            <person name="Ford K.L."/>
            <person name="Foster G.D."/>
            <person name="Pangilinan J."/>
            <person name="Papanicolaou A."/>
            <person name="Barry K."/>
            <person name="LaButti K."/>
            <person name="Viragh M."/>
            <person name="Koriabine M."/>
            <person name="Yan M."/>
            <person name="Riley R."/>
            <person name="Champramary S."/>
            <person name="Plett K.L."/>
            <person name="Tsai I.J."/>
            <person name="Slot J."/>
            <person name="Sipos G."/>
            <person name="Plett J."/>
            <person name="Nagy L.G."/>
            <person name="Grigoriev I.V."/>
        </authorList>
    </citation>
    <scope>NUCLEOTIDE SEQUENCE</scope>
    <source>
        <strain evidence="2">CCBAS 213</strain>
    </source>
</reference>